<organism evidence="16 17">
    <name type="scientific">Sunxiuqinia elliptica</name>
    <dbReference type="NCBI Taxonomy" id="655355"/>
    <lineage>
        <taxon>Bacteria</taxon>
        <taxon>Pseudomonadati</taxon>
        <taxon>Bacteroidota</taxon>
        <taxon>Bacteroidia</taxon>
        <taxon>Marinilabiliales</taxon>
        <taxon>Prolixibacteraceae</taxon>
        <taxon>Sunxiuqinia</taxon>
    </lineage>
</organism>
<keyword evidence="10" id="KW-0862">Zinc</keyword>
<feature type="signal peptide" evidence="12">
    <location>
        <begin position="1"/>
        <end position="20"/>
    </location>
</feature>
<dbReference type="Pfam" id="PF17900">
    <property type="entry name" value="Peptidase_M1_N"/>
    <property type="match status" value="1"/>
</dbReference>
<gene>
    <name evidence="16" type="ORF">SAMN05216283_101482</name>
</gene>
<comment type="catalytic activity">
    <reaction evidence="1">
        <text>Release of an N-terminal amino acid, Xaa-|-Yaa- from a peptide, amide or arylamide. Xaa is preferably Ala, but may be most amino acids including Pro (slow action). When a terminal hydrophobic residue is followed by a prolyl residue, the two may be released as an intact Xaa-Pro dipeptide.</text>
        <dbReference type="EC" id="3.4.11.2"/>
    </reaction>
</comment>
<proteinExistence type="inferred from homology"/>
<keyword evidence="7" id="KW-0645">Protease</keyword>
<dbReference type="GO" id="GO:0005737">
    <property type="term" value="C:cytoplasm"/>
    <property type="evidence" value="ECO:0007669"/>
    <property type="project" value="TreeGrafter"/>
</dbReference>
<dbReference type="InterPro" id="IPR026444">
    <property type="entry name" value="Secre_tail"/>
</dbReference>
<evidence type="ECO:0000259" key="13">
    <source>
        <dbReference type="Pfam" id="PF01433"/>
    </source>
</evidence>
<evidence type="ECO:0000256" key="1">
    <source>
        <dbReference type="ARBA" id="ARBA00000098"/>
    </source>
</evidence>
<dbReference type="Pfam" id="PF01433">
    <property type="entry name" value="Peptidase_M1"/>
    <property type="match status" value="1"/>
</dbReference>
<dbReference type="EMBL" id="FONW01000001">
    <property type="protein sequence ID" value="SFE58203.1"/>
    <property type="molecule type" value="Genomic_DNA"/>
</dbReference>
<sequence length="644" mass="73765">MKRTIYLILACLFILRVAQAQDSQAPDSAFIEKMAQQEGQAWLKKAQFQENVGYQDYDLHFVRTNWTVDPAIRAISGDIQFHIKALSTPLSSMELDLQNNLVIDSIRMQASSFTWTHEDNKIKINFENPIAVNESAIIKIAYHGVPSSTGFGSFKTTQTPDGTPILWTLSEPYGAKEWWPCKQSLVDKVDSIEINVICPEGYRVASNGKLISRVTENGKVQTKWKHNYPIATYLVAIAVTDYATDEVYLKQENDSIQILNYVYPSYLEKAKTKTADMLNIMELLNELIGQYPFADEKYGHAQFGWAGGMEHQTMSFMYHLDFELVAHEMAHQWFGDCITLGSWQDIWLNEGFATYLTGLCYENLLNGAYWELWKKNQISRITTSPMGSVFVKDTTQISTLFSSRLSYSKGAYLLHMLRWELGDEAFFKALKNYFNDPALKYGFARNQDFVTHLEAAADTSLTEFFNDWYYGAGYPSYVLHHYTDYSDNGKQLLTVNQTTSDSSVDFFEMHLPVQVWKDGQSKLLRLHHTVNPQSFILDERPDSIDFDPDLWLITKGSVTMSTNQLTAQMLKLYPNPVVDQLVIEPKPNERIVSVRISNSLGRLIAVPELYHNQLDLSQLTPGHYFIQIKTNQNIYQQQFVKASL</sequence>
<evidence type="ECO:0000313" key="17">
    <source>
        <dbReference type="Proteomes" id="UP000198964"/>
    </source>
</evidence>
<dbReference type="GO" id="GO:0043171">
    <property type="term" value="P:peptide catabolic process"/>
    <property type="evidence" value="ECO:0007669"/>
    <property type="project" value="TreeGrafter"/>
</dbReference>
<evidence type="ECO:0000256" key="11">
    <source>
        <dbReference type="ARBA" id="ARBA00023049"/>
    </source>
</evidence>
<dbReference type="Pfam" id="PF18962">
    <property type="entry name" value="Por_Secre_tail"/>
    <property type="match status" value="1"/>
</dbReference>
<dbReference type="AlphaFoldDB" id="A0A1I2BS95"/>
<feature type="chain" id="PRO_5011481269" description="Aminopeptidase N" evidence="12">
    <location>
        <begin position="21"/>
        <end position="644"/>
    </location>
</feature>
<evidence type="ECO:0000256" key="3">
    <source>
        <dbReference type="ARBA" id="ARBA00010136"/>
    </source>
</evidence>
<evidence type="ECO:0000256" key="4">
    <source>
        <dbReference type="ARBA" id="ARBA00012564"/>
    </source>
</evidence>
<dbReference type="InterPro" id="IPR042097">
    <property type="entry name" value="Aminopeptidase_N-like_N_sf"/>
</dbReference>
<keyword evidence="12" id="KW-0732">Signal</keyword>
<accession>A0A1I2BS95</accession>
<dbReference type="Proteomes" id="UP000198964">
    <property type="component" value="Unassembled WGS sequence"/>
</dbReference>
<dbReference type="InterPro" id="IPR001930">
    <property type="entry name" value="Peptidase_M1"/>
</dbReference>
<dbReference type="GO" id="GO:0016285">
    <property type="term" value="F:alanyl aminopeptidase activity"/>
    <property type="evidence" value="ECO:0007669"/>
    <property type="project" value="UniProtKB-EC"/>
</dbReference>
<keyword evidence="9" id="KW-0378">Hydrolase</keyword>
<feature type="domain" description="Peptidase M1 membrane alanine aminopeptidase" evidence="13">
    <location>
        <begin position="322"/>
        <end position="468"/>
    </location>
</feature>
<evidence type="ECO:0000256" key="5">
    <source>
        <dbReference type="ARBA" id="ARBA00015611"/>
    </source>
</evidence>
<dbReference type="GO" id="GO:0008270">
    <property type="term" value="F:zinc ion binding"/>
    <property type="evidence" value="ECO:0007669"/>
    <property type="project" value="InterPro"/>
</dbReference>
<comment type="cofactor">
    <cofactor evidence="2">
        <name>Zn(2+)</name>
        <dbReference type="ChEBI" id="CHEBI:29105"/>
    </cofactor>
</comment>
<dbReference type="GO" id="GO:0016020">
    <property type="term" value="C:membrane"/>
    <property type="evidence" value="ECO:0007669"/>
    <property type="project" value="TreeGrafter"/>
</dbReference>
<dbReference type="PANTHER" id="PTHR11533:SF174">
    <property type="entry name" value="PUROMYCIN-SENSITIVE AMINOPEPTIDASE-RELATED"/>
    <property type="match status" value="1"/>
</dbReference>
<dbReference type="CDD" id="cd09603">
    <property type="entry name" value="M1_APN_like"/>
    <property type="match status" value="1"/>
</dbReference>
<dbReference type="PRINTS" id="PR00756">
    <property type="entry name" value="ALADIPTASE"/>
</dbReference>
<dbReference type="EC" id="3.4.11.2" evidence="4"/>
<protein>
    <recommendedName>
        <fullName evidence="5">Aminopeptidase N</fullName>
        <ecNumber evidence="4">3.4.11.2</ecNumber>
    </recommendedName>
</protein>
<evidence type="ECO:0000259" key="15">
    <source>
        <dbReference type="Pfam" id="PF18962"/>
    </source>
</evidence>
<dbReference type="RefSeq" id="WP_093918220.1">
    <property type="nucleotide sequence ID" value="NZ_FONW01000001.1"/>
</dbReference>
<reference evidence="16 17" key="1">
    <citation type="submission" date="2016-10" db="EMBL/GenBank/DDBJ databases">
        <authorList>
            <person name="de Groot N.N."/>
        </authorList>
    </citation>
    <scope>NUCLEOTIDE SEQUENCE [LARGE SCALE GENOMIC DNA]</scope>
    <source>
        <strain evidence="16 17">CGMCC 1.9156</strain>
    </source>
</reference>
<evidence type="ECO:0000256" key="8">
    <source>
        <dbReference type="ARBA" id="ARBA00022723"/>
    </source>
</evidence>
<feature type="domain" description="Aminopeptidase N-like N-terminal" evidence="14">
    <location>
        <begin position="66"/>
        <end position="234"/>
    </location>
</feature>
<dbReference type="NCBIfam" id="TIGR04183">
    <property type="entry name" value="Por_Secre_tail"/>
    <property type="match status" value="1"/>
</dbReference>
<dbReference type="InterPro" id="IPR014782">
    <property type="entry name" value="Peptidase_M1_dom"/>
</dbReference>
<name>A0A1I2BS95_9BACT</name>
<evidence type="ECO:0000256" key="10">
    <source>
        <dbReference type="ARBA" id="ARBA00022833"/>
    </source>
</evidence>
<evidence type="ECO:0000256" key="7">
    <source>
        <dbReference type="ARBA" id="ARBA00022670"/>
    </source>
</evidence>
<evidence type="ECO:0000313" key="16">
    <source>
        <dbReference type="EMBL" id="SFE58203.1"/>
    </source>
</evidence>
<dbReference type="SUPFAM" id="SSF63737">
    <property type="entry name" value="Leukotriene A4 hydrolase N-terminal domain"/>
    <property type="match status" value="1"/>
</dbReference>
<dbReference type="InterPro" id="IPR027268">
    <property type="entry name" value="Peptidase_M4/M1_CTD_sf"/>
</dbReference>
<evidence type="ECO:0000256" key="6">
    <source>
        <dbReference type="ARBA" id="ARBA00022438"/>
    </source>
</evidence>
<dbReference type="InterPro" id="IPR050344">
    <property type="entry name" value="Peptidase_M1_aminopeptidases"/>
</dbReference>
<dbReference type="PANTHER" id="PTHR11533">
    <property type="entry name" value="PROTEASE M1 ZINC METALLOPROTEASE"/>
    <property type="match status" value="1"/>
</dbReference>
<dbReference type="Gene3D" id="2.60.40.1730">
    <property type="entry name" value="tricorn interacting facor f3 domain"/>
    <property type="match status" value="1"/>
</dbReference>
<evidence type="ECO:0000256" key="2">
    <source>
        <dbReference type="ARBA" id="ARBA00001947"/>
    </source>
</evidence>
<dbReference type="GO" id="GO:0070006">
    <property type="term" value="F:metalloaminopeptidase activity"/>
    <property type="evidence" value="ECO:0007669"/>
    <property type="project" value="TreeGrafter"/>
</dbReference>
<dbReference type="GO" id="GO:0005615">
    <property type="term" value="C:extracellular space"/>
    <property type="evidence" value="ECO:0007669"/>
    <property type="project" value="TreeGrafter"/>
</dbReference>
<dbReference type="STRING" id="655355.SAMN05216283_101482"/>
<dbReference type="GO" id="GO:0042277">
    <property type="term" value="F:peptide binding"/>
    <property type="evidence" value="ECO:0007669"/>
    <property type="project" value="TreeGrafter"/>
</dbReference>
<dbReference type="Gene3D" id="1.10.390.10">
    <property type="entry name" value="Neutral Protease Domain 2"/>
    <property type="match status" value="1"/>
</dbReference>
<keyword evidence="8" id="KW-0479">Metal-binding</keyword>
<evidence type="ECO:0000259" key="14">
    <source>
        <dbReference type="Pfam" id="PF17900"/>
    </source>
</evidence>
<keyword evidence="17" id="KW-1185">Reference proteome</keyword>
<keyword evidence="11" id="KW-0482">Metalloprotease</keyword>
<keyword evidence="6" id="KW-0031">Aminopeptidase</keyword>
<evidence type="ECO:0000256" key="12">
    <source>
        <dbReference type="SAM" id="SignalP"/>
    </source>
</evidence>
<feature type="domain" description="Secretion system C-terminal sorting" evidence="15">
    <location>
        <begin position="572"/>
        <end position="638"/>
    </location>
</feature>
<dbReference type="GO" id="GO:0006508">
    <property type="term" value="P:proteolysis"/>
    <property type="evidence" value="ECO:0007669"/>
    <property type="project" value="UniProtKB-KW"/>
</dbReference>
<dbReference type="SUPFAM" id="SSF55486">
    <property type="entry name" value="Metalloproteases ('zincins'), catalytic domain"/>
    <property type="match status" value="1"/>
</dbReference>
<dbReference type="InterPro" id="IPR045357">
    <property type="entry name" value="Aminopeptidase_N-like_N"/>
</dbReference>
<comment type="similarity">
    <text evidence="3">Belongs to the peptidase M1 family.</text>
</comment>
<evidence type="ECO:0000256" key="9">
    <source>
        <dbReference type="ARBA" id="ARBA00022801"/>
    </source>
</evidence>